<name>A0AAU9IWD1_9CILI</name>
<feature type="region of interest" description="Disordered" evidence="1">
    <location>
        <begin position="85"/>
        <end position="106"/>
    </location>
</feature>
<comment type="caution">
    <text evidence="2">The sequence shown here is derived from an EMBL/GenBank/DDBJ whole genome shotgun (WGS) entry which is preliminary data.</text>
</comment>
<dbReference type="EMBL" id="CAJZBQ010000018">
    <property type="protein sequence ID" value="CAG9317805.1"/>
    <property type="molecule type" value="Genomic_DNA"/>
</dbReference>
<sequence>MSKRKSEFYVDNKIQSIREDLQKLTSDYRATNAREQSPIEQFLESKYLDPTFKLSKVTESHFPGSKDSQDTAAGNYHRENQLKVSQSVSDLRKHKGPSLESAQNSKPYTQNYDEMETYNKNPMRTSEIIDPTVSTAYRGKSGFATDRNKADFYNERNIKDPSLKKVKRTLENKENYISPISDLAASARGLEDKANELETAKNALFQENLILHKKLASLEKEIKNFEPESSMQNEIKLLKANNHELEKQLTILKKEKIGFLKEIDQKSSELRSAIIKIKELEEKIQELSKLLPTRIKHKSLNSDWKENTKGSLKEYKNENNKLKTALRRKPSCAELRRANQKIEKLEIAIEDIRTKKRRSESAKRLREKSPKLPRIRPRSENRERKHELSPSKNLDSQKCTEIIRELMNEFSVNSPSSLLSNAKLLLHDTKAQSQQRKLVERLKKLIMDYSPPEIYEKNPSLKTIWKWIRRLTEEYIQLKKKNNQNISEKEILSKLKKTLCIENTDEIPRSLTKLLADNENYMVILNKVKAALKLNTRISIQELEKEIEKRI</sequence>
<evidence type="ECO:0000313" key="3">
    <source>
        <dbReference type="Proteomes" id="UP001162131"/>
    </source>
</evidence>
<feature type="compositionally biased region" description="Basic and acidic residues" evidence="1">
    <location>
        <begin position="357"/>
        <end position="370"/>
    </location>
</feature>
<organism evidence="2 3">
    <name type="scientific">Blepharisma stoltei</name>
    <dbReference type="NCBI Taxonomy" id="1481888"/>
    <lineage>
        <taxon>Eukaryota</taxon>
        <taxon>Sar</taxon>
        <taxon>Alveolata</taxon>
        <taxon>Ciliophora</taxon>
        <taxon>Postciliodesmatophora</taxon>
        <taxon>Heterotrichea</taxon>
        <taxon>Heterotrichida</taxon>
        <taxon>Blepharismidae</taxon>
        <taxon>Blepharisma</taxon>
    </lineage>
</organism>
<dbReference type="Proteomes" id="UP001162131">
    <property type="component" value="Unassembled WGS sequence"/>
</dbReference>
<proteinExistence type="predicted"/>
<evidence type="ECO:0000313" key="2">
    <source>
        <dbReference type="EMBL" id="CAG9317805.1"/>
    </source>
</evidence>
<accession>A0AAU9IWD1</accession>
<feature type="region of interest" description="Disordered" evidence="1">
    <location>
        <begin position="357"/>
        <end position="394"/>
    </location>
</feature>
<keyword evidence="3" id="KW-1185">Reference proteome</keyword>
<reference evidence="2" key="1">
    <citation type="submission" date="2021-09" db="EMBL/GenBank/DDBJ databases">
        <authorList>
            <consortium name="AG Swart"/>
            <person name="Singh M."/>
            <person name="Singh A."/>
            <person name="Seah K."/>
            <person name="Emmerich C."/>
        </authorList>
    </citation>
    <scope>NUCLEOTIDE SEQUENCE</scope>
    <source>
        <strain evidence="2">ATCC30299</strain>
    </source>
</reference>
<gene>
    <name evidence="2" type="ORF">BSTOLATCC_MIC19047</name>
</gene>
<protein>
    <submittedName>
        <fullName evidence="2">Uncharacterized protein</fullName>
    </submittedName>
</protein>
<evidence type="ECO:0000256" key="1">
    <source>
        <dbReference type="SAM" id="MobiDB-lite"/>
    </source>
</evidence>
<dbReference type="AlphaFoldDB" id="A0AAU9IWD1"/>
<feature type="compositionally biased region" description="Basic and acidic residues" evidence="1">
    <location>
        <begin position="377"/>
        <end position="389"/>
    </location>
</feature>